<dbReference type="Proteomes" id="UP001605036">
    <property type="component" value="Unassembled WGS sequence"/>
</dbReference>
<organism evidence="6 7">
    <name type="scientific">Riccia fluitans</name>
    <dbReference type="NCBI Taxonomy" id="41844"/>
    <lineage>
        <taxon>Eukaryota</taxon>
        <taxon>Viridiplantae</taxon>
        <taxon>Streptophyta</taxon>
        <taxon>Embryophyta</taxon>
        <taxon>Marchantiophyta</taxon>
        <taxon>Marchantiopsida</taxon>
        <taxon>Marchantiidae</taxon>
        <taxon>Marchantiales</taxon>
        <taxon>Ricciaceae</taxon>
        <taxon>Riccia</taxon>
    </lineage>
</organism>
<dbReference type="InterPro" id="IPR001128">
    <property type="entry name" value="Cyt_P450"/>
</dbReference>
<comment type="caution">
    <text evidence="6">The sequence shown here is derived from an EMBL/GenBank/DDBJ whole genome shotgun (WGS) entry which is preliminary data.</text>
</comment>
<keyword evidence="2" id="KW-0479">Metal-binding</keyword>
<evidence type="ECO:0000256" key="2">
    <source>
        <dbReference type="ARBA" id="ARBA00022723"/>
    </source>
</evidence>
<dbReference type="GO" id="GO:0046872">
    <property type="term" value="F:metal ion binding"/>
    <property type="evidence" value="ECO:0007669"/>
    <property type="project" value="UniProtKB-KW"/>
</dbReference>
<keyword evidence="5" id="KW-1133">Transmembrane helix</keyword>
<dbReference type="PRINTS" id="PR00385">
    <property type="entry name" value="P450"/>
</dbReference>
<dbReference type="InterPro" id="IPR002401">
    <property type="entry name" value="Cyt_P450_E_grp-I"/>
</dbReference>
<name>A0ABD1Y6T2_9MARC</name>
<evidence type="ECO:0000313" key="6">
    <source>
        <dbReference type="EMBL" id="KAL2622455.1"/>
    </source>
</evidence>
<keyword evidence="7" id="KW-1185">Reference proteome</keyword>
<gene>
    <name evidence="6" type="ORF">R1flu_002660</name>
</gene>
<reference evidence="6 7" key="1">
    <citation type="submission" date="2024-09" db="EMBL/GenBank/DDBJ databases">
        <title>Chromosome-scale assembly of Riccia fluitans.</title>
        <authorList>
            <person name="Paukszto L."/>
            <person name="Sawicki J."/>
            <person name="Karawczyk K."/>
            <person name="Piernik-Szablinska J."/>
            <person name="Szczecinska M."/>
            <person name="Mazdziarz M."/>
        </authorList>
    </citation>
    <scope>NUCLEOTIDE SEQUENCE [LARGE SCALE GENOMIC DNA]</scope>
    <source>
        <strain evidence="6">Rf_01</strain>
        <tissue evidence="6">Aerial parts of the thallus</tissue>
    </source>
</reference>
<evidence type="ECO:0000256" key="3">
    <source>
        <dbReference type="ARBA" id="ARBA00023002"/>
    </source>
</evidence>
<dbReference type="GO" id="GO:0016491">
    <property type="term" value="F:oxidoreductase activity"/>
    <property type="evidence" value="ECO:0007669"/>
    <property type="project" value="UniProtKB-KW"/>
</dbReference>
<keyword evidence="4" id="KW-0408">Iron</keyword>
<dbReference type="EMBL" id="JBHFFA010000006">
    <property type="protein sequence ID" value="KAL2622455.1"/>
    <property type="molecule type" value="Genomic_DNA"/>
</dbReference>
<evidence type="ECO:0000256" key="4">
    <source>
        <dbReference type="ARBA" id="ARBA00023004"/>
    </source>
</evidence>
<feature type="transmembrane region" description="Helical" evidence="5">
    <location>
        <begin position="6"/>
        <end position="29"/>
    </location>
</feature>
<dbReference type="SUPFAM" id="SSF48264">
    <property type="entry name" value="Cytochrome P450"/>
    <property type="match status" value="1"/>
</dbReference>
<dbReference type="Pfam" id="PF00067">
    <property type="entry name" value="p450"/>
    <property type="match status" value="1"/>
</dbReference>
<accession>A0ABD1Y6T2</accession>
<comment type="similarity">
    <text evidence="1">Belongs to the cytochrome P450 family.</text>
</comment>
<sequence>MEEGNGYSATVVQASLMTVAAVFVGLLLIRKLKARKRLPPGPTPWPVVGNLPLLGPLPHWSLAELAKQYGPLMSMRLGSINYIIVSSSKYAEEVLKTNDIVWASRPRMSQGDLLCFGSNDIAYSPYGPRWRYARKVFTLELLTTKRLADFQKSRRKEVLSALNAVVDECAGGRAVRMDLVLGKMIMTLVSRMLLNEGKLGAQTEALKDSDDFQEVVKELFELLGVFNLGDYIPWLDRFDLQVYKKRMRIAAQKIDGFLQGIIDDHIENHKLQTSENQEYVQDIVDVLLTRPRDADGQNLTHVEMNGIMEDVMFGGTDTSTNTIEWALSELIRNPQVLQRAQEELDFTVGRERIVDESDIPNLPYLKAVVKETFRLHPVAPLLVPHESTDVCKVGGYAIPAKTRLFVNLHAIHKDPEVWKRPLDFFPERFLTQDNGTDFDLLPFGSGRRCARGRIWAWFRSIPSSLFCFTLATGGCLESRRSKTWTRVRDSASLSRRNFLCMQLPFLGYQGM</sequence>
<evidence type="ECO:0000256" key="1">
    <source>
        <dbReference type="ARBA" id="ARBA00010617"/>
    </source>
</evidence>
<evidence type="ECO:0000313" key="7">
    <source>
        <dbReference type="Proteomes" id="UP001605036"/>
    </source>
</evidence>
<proteinExistence type="inferred from homology"/>
<dbReference type="PANTHER" id="PTHR47944:SF16">
    <property type="entry name" value="CYTOCHROME P450 FAMILY 1 SUBFAMILY A POLYPEPTIDE 1"/>
    <property type="match status" value="1"/>
</dbReference>
<evidence type="ECO:0008006" key="8">
    <source>
        <dbReference type="Google" id="ProtNLM"/>
    </source>
</evidence>
<keyword evidence="5" id="KW-0812">Transmembrane</keyword>
<dbReference type="Gene3D" id="1.10.630.10">
    <property type="entry name" value="Cytochrome P450"/>
    <property type="match status" value="1"/>
</dbReference>
<dbReference type="AlphaFoldDB" id="A0ABD1Y6T2"/>
<dbReference type="PRINTS" id="PR00463">
    <property type="entry name" value="EP450I"/>
</dbReference>
<dbReference type="InterPro" id="IPR036396">
    <property type="entry name" value="Cyt_P450_sf"/>
</dbReference>
<evidence type="ECO:0000256" key="5">
    <source>
        <dbReference type="SAM" id="Phobius"/>
    </source>
</evidence>
<keyword evidence="5" id="KW-0472">Membrane</keyword>
<dbReference type="PANTHER" id="PTHR47944">
    <property type="entry name" value="CYTOCHROME P450 98A9"/>
    <property type="match status" value="1"/>
</dbReference>
<protein>
    <recommendedName>
        <fullName evidence="8">Cytochrome P450</fullName>
    </recommendedName>
</protein>
<keyword evidence="3" id="KW-0560">Oxidoreductase</keyword>
<dbReference type="CDD" id="cd20618">
    <property type="entry name" value="CYP71_clan"/>
    <property type="match status" value="1"/>
</dbReference>